<dbReference type="InterPro" id="IPR009097">
    <property type="entry name" value="Cyclic_Pdiesterase"/>
</dbReference>
<sequence>MKDLIKKILKEETKEKFDYGCVMLYYDFPKMGEIHEMIDDNDVYHQEGDRSFGLEDEPHTTLLFGLHDDVTEDDVRKVLSKFTYGNCKLQNASLFQNPDYDVLKFDVSGDNLHKTNDLLRKYPHTNSFPDYHPHTTIGYLKPNMGKKYVEKLKGLGYNLTPQYAVYSKPNGDKVRMDINVR</sequence>
<dbReference type="EMBL" id="LR796235">
    <property type="protein sequence ID" value="CAB4130040.1"/>
    <property type="molecule type" value="Genomic_DNA"/>
</dbReference>
<evidence type="ECO:0000313" key="1">
    <source>
        <dbReference type="EMBL" id="CAB4130040.1"/>
    </source>
</evidence>
<name>A0A6J5LAW5_9CAUD</name>
<protein>
    <recommendedName>
        <fullName evidence="2">RNA ligase/cyclic nucleotide phosphodiesterase</fullName>
    </recommendedName>
</protein>
<reference evidence="1" key="1">
    <citation type="submission" date="2020-04" db="EMBL/GenBank/DDBJ databases">
        <authorList>
            <person name="Chiriac C."/>
            <person name="Salcher M."/>
            <person name="Ghai R."/>
            <person name="Kavagutti S V."/>
        </authorList>
    </citation>
    <scope>NUCLEOTIDE SEQUENCE</scope>
</reference>
<dbReference type="Gene3D" id="3.90.1140.10">
    <property type="entry name" value="Cyclic phosphodiesterase"/>
    <property type="match status" value="1"/>
</dbReference>
<proteinExistence type="predicted"/>
<dbReference type="SUPFAM" id="SSF55144">
    <property type="entry name" value="LigT-like"/>
    <property type="match status" value="1"/>
</dbReference>
<evidence type="ECO:0008006" key="2">
    <source>
        <dbReference type="Google" id="ProtNLM"/>
    </source>
</evidence>
<organism evidence="1">
    <name type="scientific">uncultured Caudovirales phage</name>
    <dbReference type="NCBI Taxonomy" id="2100421"/>
    <lineage>
        <taxon>Viruses</taxon>
        <taxon>Duplodnaviria</taxon>
        <taxon>Heunggongvirae</taxon>
        <taxon>Uroviricota</taxon>
        <taxon>Caudoviricetes</taxon>
        <taxon>Peduoviridae</taxon>
        <taxon>Maltschvirus</taxon>
        <taxon>Maltschvirus maltsch</taxon>
    </lineage>
</organism>
<accession>A0A6J5LAW5</accession>
<gene>
    <name evidence="1" type="ORF">UFOVP117_225</name>
</gene>